<protein>
    <submittedName>
        <fullName evidence="1">Pre-mRNA-processing protein 40A-like</fullName>
    </submittedName>
</protein>
<dbReference type="EMBL" id="JBFOLK010000008">
    <property type="protein sequence ID" value="KAL2492320.1"/>
    <property type="molecule type" value="Genomic_DNA"/>
</dbReference>
<dbReference type="AlphaFoldDB" id="A0ABD1RV64"/>
<reference evidence="2" key="1">
    <citation type="submission" date="2024-07" db="EMBL/GenBank/DDBJ databases">
        <title>Two chromosome-level genome assemblies of Korean endemic species Abeliophyllum distichum and Forsythia ovata (Oleaceae).</title>
        <authorList>
            <person name="Jang H."/>
        </authorList>
    </citation>
    <scope>NUCLEOTIDE SEQUENCE [LARGE SCALE GENOMIC DNA]</scope>
</reference>
<accession>A0ABD1RV64</accession>
<organism evidence="1 2">
    <name type="scientific">Abeliophyllum distichum</name>
    <dbReference type="NCBI Taxonomy" id="126358"/>
    <lineage>
        <taxon>Eukaryota</taxon>
        <taxon>Viridiplantae</taxon>
        <taxon>Streptophyta</taxon>
        <taxon>Embryophyta</taxon>
        <taxon>Tracheophyta</taxon>
        <taxon>Spermatophyta</taxon>
        <taxon>Magnoliopsida</taxon>
        <taxon>eudicotyledons</taxon>
        <taxon>Gunneridae</taxon>
        <taxon>Pentapetalae</taxon>
        <taxon>asterids</taxon>
        <taxon>lamiids</taxon>
        <taxon>Lamiales</taxon>
        <taxon>Oleaceae</taxon>
        <taxon>Forsythieae</taxon>
        <taxon>Abeliophyllum</taxon>
    </lineage>
</organism>
<gene>
    <name evidence="1" type="ORF">Adt_27948</name>
</gene>
<evidence type="ECO:0000313" key="1">
    <source>
        <dbReference type="EMBL" id="KAL2492320.1"/>
    </source>
</evidence>
<keyword evidence="2" id="KW-1185">Reference proteome</keyword>
<evidence type="ECO:0000313" key="2">
    <source>
        <dbReference type="Proteomes" id="UP001604336"/>
    </source>
</evidence>
<sequence>MQNNFKEINESNQTLISERNTLKKKITGLEKEIVSLKLIYPKGNSEPKKPVASPALTVAGKDSSNPLMAMDLPKVQQTQKLLISLLINTRRIIWDRHNAFGIL</sequence>
<proteinExistence type="predicted"/>
<dbReference type="Proteomes" id="UP001604336">
    <property type="component" value="Unassembled WGS sequence"/>
</dbReference>
<comment type="caution">
    <text evidence="1">The sequence shown here is derived from an EMBL/GenBank/DDBJ whole genome shotgun (WGS) entry which is preliminary data.</text>
</comment>
<name>A0ABD1RV64_9LAMI</name>